<feature type="region of interest" description="Disordered" evidence="1">
    <location>
        <begin position="101"/>
        <end position="153"/>
    </location>
</feature>
<reference evidence="2" key="1">
    <citation type="submission" date="2019-10" db="EMBL/GenBank/DDBJ databases">
        <title>The sequence and de novo assembly of the wild yak genome.</title>
        <authorList>
            <person name="Liu Y."/>
        </authorList>
    </citation>
    <scope>NUCLEOTIDE SEQUENCE [LARGE SCALE GENOMIC DNA]</scope>
    <source>
        <strain evidence="2">WY2019</strain>
    </source>
</reference>
<dbReference type="EMBL" id="VBQZ03000019">
    <property type="protein sequence ID" value="MXQ84126.1"/>
    <property type="molecule type" value="Genomic_DNA"/>
</dbReference>
<organism evidence="2 3">
    <name type="scientific">Bos mutus</name>
    <name type="common">wild yak</name>
    <dbReference type="NCBI Taxonomy" id="72004"/>
    <lineage>
        <taxon>Eukaryota</taxon>
        <taxon>Metazoa</taxon>
        <taxon>Chordata</taxon>
        <taxon>Craniata</taxon>
        <taxon>Vertebrata</taxon>
        <taxon>Euteleostomi</taxon>
        <taxon>Mammalia</taxon>
        <taxon>Eutheria</taxon>
        <taxon>Laurasiatheria</taxon>
        <taxon>Artiodactyla</taxon>
        <taxon>Ruminantia</taxon>
        <taxon>Pecora</taxon>
        <taxon>Bovidae</taxon>
        <taxon>Bovinae</taxon>
        <taxon>Bos</taxon>
    </lineage>
</organism>
<name>A0A6B0R6U4_9CETA</name>
<feature type="compositionally biased region" description="Low complexity" evidence="1">
    <location>
        <begin position="110"/>
        <end position="125"/>
    </location>
</feature>
<evidence type="ECO:0000256" key="1">
    <source>
        <dbReference type="SAM" id="MobiDB-lite"/>
    </source>
</evidence>
<sequence>MPSCTDSFALTVHALRVRPSRRSKPSSSSFSLEAVRLAPRVRPLAGAHPTGTASLGGARVHRPGTASSPRMPGTVTLKPQGPSPLLFQSVLCSLAAPPTGGLTPTSQTLSHSHAGASHSGSSDSAALEDSEQPLSYQLSKEKPTAPENSGLSRCLLETTGRAEGAVGPSRALCGSRCPGRVPLAVVTRKAGKVQPLRQQGPRLTLDLSADERGHNPIALVREAQGGHCDVRASTARPFS</sequence>
<protein>
    <submittedName>
        <fullName evidence="2">Uncharacterized protein</fullName>
    </submittedName>
</protein>
<keyword evidence="3" id="KW-1185">Reference proteome</keyword>
<feature type="region of interest" description="Disordered" evidence="1">
    <location>
        <begin position="18"/>
        <end position="80"/>
    </location>
</feature>
<dbReference type="Proteomes" id="UP000322234">
    <property type="component" value="Unassembled WGS sequence"/>
</dbReference>
<evidence type="ECO:0000313" key="2">
    <source>
        <dbReference type="EMBL" id="MXQ84126.1"/>
    </source>
</evidence>
<evidence type="ECO:0000313" key="3">
    <source>
        <dbReference type="Proteomes" id="UP000322234"/>
    </source>
</evidence>
<comment type="caution">
    <text evidence="2">The sequence shown here is derived from an EMBL/GenBank/DDBJ whole genome shotgun (WGS) entry which is preliminary data.</text>
</comment>
<gene>
    <name evidence="2" type="ORF">E5288_WYG012093</name>
</gene>
<dbReference type="AlphaFoldDB" id="A0A6B0R6U4"/>
<proteinExistence type="predicted"/>
<accession>A0A6B0R6U4</accession>